<dbReference type="OrthoDB" id="1122364at2"/>
<dbReference type="KEGG" id="cgn:OK18_15070"/>
<reference evidence="1 2" key="1">
    <citation type="submission" date="2014-11" db="EMBL/GenBank/DDBJ databases">
        <authorList>
            <person name="Park G.-S."/>
            <person name="Hong S.-J."/>
            <person name="Jung B.K."/>
            <person name="Khan A.R."/>
            <person name="Kwak Y."/>
            <person name="Shin J.-H."/>
        </authorList>
    </citation>
    <scope>NUCLEOTIDE SEQUENCE [LARGE SCALE GENOMIC DNA]</scope>
    <source>
        <strain evidence="1 2">DSM 27622</strain>
    </source>
</reference>
<sequence length="125" mass="14221">MSDKKLAGIWIDTEKAIVVKNHDAQNVSEFFLCKPVKAEIQHGNSSENAGNNAEITNRNKFFKEVERLLTNTQELFITGPGVTQEELKHFLHDTAQYRDLEITLGTSQQMSDEKVLETVKDHFNS</sequence>
<gene>
    <name evidence="1" type="ORF">OK18_15070</name>
</gene>
<evidence type="ECO:0000313" key="2">
    <source>
        <dbReference type="Proteomes" id="UP000035213"/>
    </source>
</evidence>
<protein>
    <recommendedName>
        <fullName evidence="3">Translational machinery protein</fullName>
    </recommendedName>
</protein>
<dbReference type="AlphaFoldDB" id="A0A0G3M551"/>
<dbReference type="EMBL" id="CP009928">
    <property type="protein sequence ID" value="AKK73750.1"/>
    <property type="molecule type" value="Genomic_DNA"/>
</dbReference>
<dbReference type="Proteomes" id="UP000035213">
    <property type="component" value="Chromosome"/>
</dbReference>
<proteinExistence type="predicted"/>
<dbReference type="PATRIC" id="fig|1324352.5.peg.3138"/>
<dbReference type="SUPFAM" id="SSF53137">
    <property type="entry name" value="Translational machinery components"/>
    <property type="match status" value="1"/>
</dbReference>
<evidence type="ECO:0000313" key="1">
    <source>
        <dbReference type="EMBL" id="AKK73750.1"/>
    </source>
</evidence>
<accession>A0A0G3M551</accession>
<evidence type="ECO:0008006" key="3">
    <source>
        <dbReference type="Google" id="ProtNLM"/>
    </source>
</evidence>
<name>A0A0G3M551_CHRGL</name>
<organism evidence="1 2">
    <name type="scientific">Chryseobacterium gallinarum</name>
    <dbReference type="NCBI Taxonomy" id="1324352"/>
    <lineage>
        <taxon>Bacteria</taxon>
        <taxon>Pseudomonadati</taxon>
        <taxon>Bacteroidota</taxon>
        <taxon>Flavobacteriia</taxon>
        <taxon>Flavobacteriales</taxon>
        <taxon>Weeksellaceae</taxon>
        <taxon>Chryseobacterium group</taxon>
        <taxon>Chryseobacterium</taxon>
    </lineage>
</organism>
<dbReference type="RefSeq" id="WP_050021373.1">
    <property type="nucleotide sequence ID" value="NZ_CP009928.1"/>
</dbReference>